<dbReference type="AlphaFoldDB" id="C5LCE4"/>
<feature type="transmembrane region" description="Helical" evidence="10">
    <location>
        <begin position="21"/>
        <end position="43"/>
    </location>
</feature>
<evidence type="ECO:0000256" key="8">
    <source>
        <dbReference type="ARBA" id="ARBA00029556"/>
    </source>
</evidence>
<keyword evidence="5" id="KW-0735">Signal-anchor</keyword>
<feature type="region of interest" description="Disordered" evidence="9">
    <location>
        <begin position="324"/>
        <end position="348"/>
    </location>
</feature>
<organism evidence="12">
    <name type="scientific">Perkinsus marinus (strain ATCC 50983 / TXsc)</name>
    <dbReference type="NCBI Taxonomy" id="423536"/>
    <lineage>
        <taxon>Eukaryota</taxon>
        <taxon>Sar</taxon>
        <taxon>Alveolata</taxon>
        <taxon>Perkinsozoa</taxon>
        <taxon>Perkinsea</taxon>
        <taxon>Perkinsida</taxon>
        <taxon>Perkinsidae</taxon>
        <taxon>Perkinsus</taxon>
    </lineage>
</organism>
<dbReference type="RefSeq" id="XP_002773811.1">
    <property type="nucleotide sequence ID" value="XM_002773765.1"/>
</dbReference>
<dbReference type="OrthoDB" id="10261524at2759"/>
<evidence type="ECO:0000256" key="1">
    <source>
        <dbReference type="ARBA" id="ARBA00004648"/>
    </source>
</evidence>
<dbReference type="GO" id="GO:0006465">
    <property type="term" value="P:signal peptide processing"/>
    <property type="evidence" value="ECO:0007669"/>
    <property type="project" value="InterPro"/>
</dbReference>
<reference evidence="11 12" key="1">
    <citation type="submission" date="2008-07" db="EMBL/GenBank/DDBJ databases">
        <authorList>
            <person name="El-Sayed N."/>
            <person name="Caler E."/>
            <person name="Inman J."/>
            <person name="Amedeo P."/>
            <person name="Hass B."/>
            <person name="Wortman J."/>
        </authorList>
    </citation>
    <scope>NUCLEOTIDE SEQUENCE [LARGE SCALE GENOMIC DNA]</scope>
    <source>
        <strain evidence="12">ATCC 50983 / TXsc</strain>
    </source>
</reference>
<accession>C5LCE4</accession>
<sequence length="421" mass="47234">MDNLKAIIPQNMESYTSRANTLFCTYTSVLCFLGLLCHFTSYIDPTPVVSGSVTLAGVQDIVLNGFLRADQANLQLNIDADLRQEMRHWSMNQLFVYVTADYATDNVVRNSVTIWDDIVRSEDEALIHLEGVTNEYPLRDVTKGTLRDNTITLTLHYQTMPIIGQMKQHSLPPSEPYRLPSEYIKGKSGGSGRQQHRSRPTRSKRTKSVRKEHPYSDEELAFLLMHGIVRELLEVTPTEVKYTGSSAKYRPMELPRHVIVRNRTRQDRIDVLMGVEEDHCEEGRWGVHRPGGIGGSLVLGARLAGDKTVLQCLRLPIVVSSRGSTPMDVEKSDEALPTRPVSTTTQESGSRLVDYSGVTALANADRSSSHLDRSIDGCSESESGKELSLGILVYLWTLKFKGVFMWLYAVCYHTIVISIRV</sequence>
<keyword evidence="3 10" id="KW-0812">Transmembrane</keyword>
<dbReference type="EMBL" id="GG680918">
    <property type="protein sequence ID" value="EER05627.1"/>
    <property type="molecule type" value="Genomic_DNA"/>
</dbReference>
<dbReference type="GO" id="GO:0045047">
    <property type="term" value="P:protein targeting to ER"/>
    <property type="evidence" value="ECO:0007669"/>
    <property type="project" value="TreeGrafter"/>
</dbReference>
<feature type="compositionally biased region" description="Basic residues" evidence="9">
    <location>
        <begin position="194"/>
        <end position="208"/>
    </location>
</feature>
<protein>
    <recommendedName>
        <fullName evidence="8">Signal peptidase complex subunit 3</fullName>
    </recommendedName>
</protein>
<evidence type="ECO:0000313" key="12">
    <source>
        <dbReference type="Proteomes" id="UP000007800"/>
    </source>
</evidence>
<evidence type="ECO:0000256" key="2">
    <source>
        <dbReference type="ARBA" id="ARBA00009289"/>
    </source>
</evidence>
<dbReference type="Pfam" id="PF04573">
    <property type="entry name" value="SPC22"/>
    <property type="match status" value="1"/>
</dbReference>
<evidence type="ECO:0000256" key="3">
    <source>
        <dbReference type="ARBA" id="ARBA00022692"/>
    </source>
</evidence>
<name>C5LCE4_PERM5</name>
<evidence type="ECO:0000256" key="9">
    <source>
        <dbReference type="SAM" id="MobiDB-lite"/>
    </source>
</evidence>
<keyword evidence="7 10" id="KW-0472">Membrane</keyword>
<evidence type="ECO:0000256" key="5">
    <source>
        <dbReference type="ARBA" id="ARBA00022968"/>
    </source>
</evidence>
<keyword evidence="6 10" id="KW-1133">Transmembrane helix</keyword>
<comment type="subcellular location">
    <subcellularLocation>
        <location evidence="1">Endoplasmic reticulum membrane</location>
        <topology evidence="1">Single-pass type II membrane protein</topology>
    </subcellularLocation>
</comment>
<evidence type="ECO:0000256" key="10">
    <source>
        <dbReference type="SAM" id="Phobius"/>
    </source>
</evidence>
<dbReference type="GO" id="GO:0005787">
    <property type="term" value="C:signal peptidase complex"/>
    <property type="evidence" value="ECO:0007669"/>
    <property type="project" value="InterPro"/>
</dbReference>
<gene>
    <name evidence="11" type="ORF">Pmar_PMAR011655</name>
</gene>
<evidence type="ECO:0000256" key="7">
    <source>
        <dbReference type="ARBA" id="ARBA00023136"/>
    </source>
</evidence>
<evidence type="ECO:0000256" key="4">
    <source>
        <dbReference type="ARBA" id="ARBA00022824"/>
    </source>
</evidence>
<dbReference type="InterPro" id="IPR007653">
    <property type="entry name" value="SPC3"/>
</dbReference>
<evidence type="ECO:0000256" key="6">
    <source>
        <dbReference type="ARBA" id="ARBA00022989"/>
    </source>
</evidence>
<dbReference type="PANTHER" id="PTHR12804:SF0">
    <property type="entry name" value="SIGNAL PEPTIDASE COMPLEX SUBUNIT 3"/>
    <property type="match status" value="1"/>
</dbReference>
<evidence type="ECO:0000313" key="11">
    <source>
        <dbReference type="EMBL" id="EER05627.1"/>
    </source>
</evidence>
<dbReference type="PANTHER" id="PTHR12804">
    <property type="entry name" value="MICROSOMAL SIGNAL PEPTIDASE 23 KD SUBUNIT SPC22/23"/>
    <property type="match status" value="1"/>
</dbReference>
<comment type="similarity">
    <text evidence="2">Belongs to the SPCS3 family.</text>
</comment>
<keyword evidence="4" id="KW-0256">Endoplasmic reticulum</keyword>
<dbReference type="GeneID" id="9042602"/>
<keyword evidence="12" id="KW-1185">Reference proteome</keyword>
<dbReference type="InParanoid" id="C5LCE4"/>
<proteinExistence type="inferred from homology"/>
<dbReference type="Proteomes" id="UP000007800">
    <property type="component" value="Unassembled WGS sequence"/>
</dbReference>
<feature type="region of interest" description="Disordered" evidence="9">
    <location>
        <begin position="166"/>
        <end position="212"/>
    </location>
</feature>